<gene>
    <name evidence="3" type="ORF">BECKSD772D_GA0070982_11209</name>
    <name evidence="2" type="ORF">BECKSD772E_GA0070983_12046</name>
    <name evidence="1" type="ORF">BECKSD772F_GA0070984_12026</name>
</gene>
<reference evidence="3" key="1">
    <citation type="submission" date="2019-02" db="EMBL/GenBank/DDBJ databases">
        <authorList>
            <person name="Gruber-Vodicka R. H."/>
            <person name="Seah K. B. B."/>
        </authorList>
    </citation>
    <scope>NUCLEOTIDE SEQUENCE</scope>
    <source>
        <strain evidence="3">BECK_S127</strain>
        <strain evidence="2">BECK_S1320</strain>
        <strain evidence="1">BECK_S1321</strain>
    </source>
</reference>
<protein>
    <submittedName>
        <fullName evidence="3">Uncharacterized protein</fullName>
    </submittedName>
</protein>
<name>A0A451BQG4_9GAMM</name>
<evidence type="ECO:0000313" key="1">
    <source>
        <dbReference type="EMBL" id="VFK44946.1"/>
    </source>
</evidence>
<evidence type="ECO:0000313" key="2">
    <source>
        <dbReference type="EMBL" id="VFK49627.1"/>
    </source>
</evidence>
<proteinExistence type="predicted"/>
<sequence length="40" mass="4418">MDSPNQAETNSFSDRMIDILNGSMLSLMIGIGYKTDLLKP</sequence>
<dbReference type="EMBL" id="CAADHB010000120">
    <property type="protein sequence ID" value="VFK80495.1"/>
    <property type="molecule type" value="Genomic_DNA"/>
</dbReference>
<dbReference type="AlphaFoldDB" id="A0A451BQG4"/>
<dbReference type="EMBL" id="CAADFU010000204">
    <property type="protein sequence ID" value="VFK49627.1"/>
    <property type="molecule type" value="Genomic_DNA"/>
</dbReference>
<dbReference type="EMBL" id="CAADFR010000202">
    <property type="protein sequence ID" value="VFK44946.1"/>
    <property type="molecule type" value="Genomic_DNA"/>
</dbReference>
<accession>A0A451BQG4</accession>
<evidence type="ECO:0000313" key="3">
    <source>
        <dbReference type="EMBL" id="VFK80495.1"/>
    </source>
</evidence>
<organism evidence="3">
    <name type="scientific">Candidatus Kentrum sp. SD</name>
    <dbReference type="NCBI Taxonomy" id="2126332"/>
    <lineage>
        <taxon>Bacteria</taxon>
        <taxon>Pseudomonadati</taxon>
        <taxon>Pseudomonadota</taxon>
        <taxon>Gammaproteobacteria</taxon>
        <taxon>Candidatus Kentrum</taxon>
    </lineage>
</organism>